<organism evidence="2 3">
    <name type="scientific">Dimorphilus gyrociliatus</name>
    <dbReference type="NCBI Taxonomy" id="2664684"/>
    <lineage>
        <taxon>Eukaryota</taxon>
        <taxon>Metazoa</taxon>
        <taxon>Spiralia</taxon>
        <taxon>Lophotrochozoa</taxon>
        <taxon>Annelida</taxon>
        <taxon>Polychaeta</taxon>
        <taxon>Polychaeta incertae sedis</taxon>
        <taxon>Dinophilidae</taxon>
        <taxon>Dimorphilus</taxon>
    </lineage>
</organism>
<evidence type="ECO:0000313" key="2">
    <source>
        <dbReference type="EMBL" id="CAD5120756.1"/>
    </source>
</evidence>
<dbReference type="Pfam" id="PF14555">
    <property type="entry name" value="UBA_4"/>
    <property type="match status" value="1"/>
</dbReference>
<dbReference type="PANTHER" id="PTHR20930:SF0">
    <property type="entry name" value="PROTEIN ILRUN"/>
    <property type="match status" value="1"/>
</dbReference>
<dbReference type="PANTHER" id="PTHR20930">
    <property type="entry name" value="OVARIAN CARCINOMA ANTIGEN CA125-RELATED"/>
    <property type="match status" value="1"/>
</dbReference>
<dbReference type="Gene3D" id="1.10.8.10">
    <property type="entry name" value="DNA helicase RuvA subunit, C-terminal domain"/>
    <property type="match status" value="1"/>
</dbReference>
<sequence length="276" mass="30657">METDGSNDPIESNLLRQFREMNTEDKDVLILQLRQLLNNQISNEGCAFYLDMTNWNIQAAVCAFYDFMQPPLPNMALIKDITLGEGEAITPATSFVKTWHICNNGNEKWPIGCYFAHSQGEKFSCETVVRLHPLEPNESHRVSLNLLSPPETGMYEGKFRTFSPNGLAFGEIIWVILSVESNGILGVTQGIDNIDSPKQVAKVPPNNGAVLNPFATPPRPRTNSDFLPNVGSVTPPLLQMPLSSTGTPLQNFDISPIKPDYDDCPQMADNDENMNK</sequence>
<dbReference type="Proteomes" id="UP000549394">
    <property type="component" value="Unassembled WGS sequence"/>
</dbReference>
<comment type="caution">
    <text evidence="2">The sequence shown here is derived from an EMBL/GenBank/DDBJ whole genome shotgun (WGS) entry which is preliminary data.</text>
</comment>
<name>A0A7I8VY42_9ANNE</name>
<dbReference type="CDD" id="cd14947">
    <property type="entry name" value="NBR1_like"/>
    <property type="match status" value="1"/>
</dbReference>
<accession>A0A7I8VY42</accession>
<dbReference type="OrthoDB" id="661148at2759"/>
<dbReference type="Gene3D" id="2.60.40.10">
    <property type="entry name" value="Immunoglobulins"/>
    <property type="match status" value="1"/>
</dbReference>
<dbReference type="GO" id="GO:0016236">
    <property type="term" value="P:macroautophagy"/>
    <property type="evidence" value="ECO:0007669"/>
    <property type="project" value="TreeGrafter"/>
</dbReference>
<dbReference type="AlphaFoldDB" id="A0A7I8VY42"/>
<dbReference type="InterPro" id="IPR039517">
    <property type="entry name" value="C6orf106_UBA-like"/>
</dbReference>
<dbReference type="InterPro" id="IPR032350">
    <property type="entry name" value="Nbr1_FW"/>
</dbReference>
<keyword evidence="3" id="KW-1185">Reference proteome</keyword>
<proteinExistence type="predicted"/>
<evidence type="ECO:0000259" key="1">
    <source>
        <dbReference type="Pfam" id="PF16158"/>
    </source>
</evidence>
<feature type="domain" description="Nbr1 FW" evidence="1">
    <location>
        <begin position="82"/>
        <end position="179"/>
    </location>
</feature>
<dbReference type="GO" id="GO:0043130">
    <property type="term" value="F:ubiquitin binding"/>
    <property type="evidence" value="ECO:0007669"/>
    <property type="project" value="TreeGrafter"/>
</dbReference>
<dbReference type="InterPro" id="IPR013783">
    <property type="entry name" value="Ig-like_fold"/>
</dbReference>
<dbReference type="GO" id="GO:0000407">
    <property type="term" value="C:phagophore assembly site"/>
    <property type="evidence" value="ECO:0007669"/>
    <property type="project" value="TreeGrafter"/>
</dbReference>
<dbReference type="CDD" id="cd14349">
    <property type="entry name" value="UBA_CF106"/>
    <property type="match status" value="1"/>
</dbReference>
<evidence type="ECO:0000313" key="3">
    <source>
        <dbReference type="Proteomes" id="UP000549394"/>
    </source>
</evidence>
<dbReference type="Pfam" id="PF16158">
    <property type="entry name" value="N_BRCA1_IG"/>
    <property type="match status" value="1"/>
</dbReference>
<protein>
    <submittedName>
        <fullName evidence="2">DgyrCDS9316</fullName>
    </submittedName>
</protein>
<dbReference type="EMBL" id="CAJFCJ010000013">
    <property type="protein sequence ID" value="CAD5120756.1"/>
    <property type="molecule type" value="Genomic_DNA"/>
</dbReference>
<gene>
    <name evidence="2" type="ORF">DGYR_LOCUS8801</name>
</gene>
<reference evidence="2 3" key="1">
    <citation type="submission" date="2020-08" db="EMBL/GenBank/DDBJ databases">
        <authorList>
            <person name="Hejnol A."/>
        </authorList>
    </citation>
    <scope>NUCLEOTIDE SEQUENCE [LARGE SCALE GENOMIC DNA]</scope>
</reference>